<gene>
    <name evidence="2" type="ORF">DdX_10972</name>
</gene>
<name>A0AAD4R516_9BILA</name>
<comment type="caution">
    <text evidence="2">The sequence shown here is derived from an EMBL/GenBank/DDBJ whole genome shotgun (WGS) entry which is preliminary data.</text>
</comment>
<evidence type="ECO:0000256" key="1">
    <source>
        <dbReference type="SAM" id="SignalP"/>
    </source>
</evidence>
<dbReference type="AlphaFoldDB" id="A0AAD4R516"/>
<feature type="signal peptide" evidence="1">
    <location>
        <begin position="1"/>
        <end position="25"/>
    </location>
</feature>
<reference evidence="2" key="1">
    <citation type="submission" date="2022-01" db="EMBL/GenBank/DDBJ databases">
        <title>Genome Sequence Resource for Two Populations of Ditylenchus destructor, the Migratory Endoparasitic Phytonematode.</title>
        <authorList>
            <person name="Zhang H."/>
            <person name="Lin R."/>
            <person name="Xie B."/>
        </authorList>
    </citation>
    <scope>NUCLEOTIDE SEQUENCE</scope>
    <source>
        <strain evidence="2">BazhouSP</strain>
    </source>
</reference>
<evidence type="ECO:0000313" key="2">
    <source>
        <dbReference type="EMBL" id="KAI1709961.1"/>
    </source>
</evidence>
<proteinExistence type="predicted"/>
<sequence length="101" mass="11156">MVRLLPMTTYSLLAIAMCSSFVVHAQLHCESDEDCTLYFVGGICVARGDSEVGICVMRSAIDSRYRQGIRKNDNTRPTACYLCDTLPFCGINPYCKIVGCC</sequence>
<feature type="chain" id="PRO_5042215132" evidence="1">
    <location>
        <begin position="26"/>
        <end position="101"/>
    </location>
</feature>
<evidence type="ECO:0000313" key="3">
    <source>
        <dbReference type="Proteomes" id="UP001201812"/>
    </source>
</evidence>
<dbReference type="EMBL" id="JAKKPZ010000028">
    <property type="protein sequence ID" value="KAI1709961.1"/>
    <property type="molecule type" value="Genomic_DNA"/>
</dbReference>
<protein>
    <submittedName>
        <fullName evidence="2">Uncharacterized protein</fullName>
    </submittedName>
</protein>
<keyword evidence="1" id="KW-0732">Signal</keyword>
<organism evidence="2 3">
    <name type="scientific">Ditylenchus destructor</name>
    <dbReference type="NCBI Taxonomy" id="166010"/>
    <lineage>
        <taxon>Eukaryota</taxon>
        <taxon>Metazoa</taxon>
        <taxon>Ecdysozoa</taxon>
        <taxon>Nematoda</taxon>
        <taxon>Chromadorea</taxon>
        <taxon>Rhabditida</taxon>
        <taxon>Tylenchina</taxon>
        <taxon>Tylenchomorpha</taxon>
        <taxon>Sphaerularioidea</taxon>
        <taxon>Anguinidae</taxon>
        <taxon>Anguininae</taxon>
        <taxon>Ditylenchus</taxon>
    </lineage>
</organism>
<dbReference type="Proteomes" id="UP001201812">
    <property type="component" value="Unassembled WGS sequence"/>
</dbReference>
<accession>A0AAD4R516</accession>
<keyword evidence="3" id="KW-1185">Reference proteome</keyword>